<dbReference type="AlphaFoldDB" id="A0A0C1BZJ2"/>
<dbReference type="PRINTS" id="PR00081">
    <property type="entry name" value="GDHRDH"/>
</dbReference>
<evidence type="ECO:0000256" key="4">
    <source>
        <dbReference type="ARBA" id="ARBA00023002"/>
    </source>
</evidence>
<comment type="subcellular location">
    <subcellularLocation>
        <location evidence="1">Peroxisome</location>
    </subcellularLocation>
</comment>
<dbReference type="SUPFAM" id="SSF51735">
    <property type="entry name" value="NAD(P)-binding Rossmann-fold domains"/>
    <property type="match status" value="1"/>
</dbReference>
<dbReference type="NCBIfam" id="NF006133">
    <property type="entry name" value="PRK08278.1"/>
    <property type="match status" value="1"/>
</dbReference>
<comment type="similarity">
    <text evidence="2">Belongs to the short-chain dehydrogenases/reductases (SDR) family.</text>
</comment>
<keyword evidence="5" id="KW-0576">Peroxisome</keyword>
<dbReference type="PANTHER" id="PTHR42808:SF3">
    <property type="entry name" value="HYDROXYSTEROID DEHYDROGENASE-LIKE PROTEIN 2"/>
    <property type="match status" value="1"/>
</dbReference>
<protein>
    <submittedName>
        <fullName evidence="6">Hydroxysteroid dehydrogenase-like protein 2</fullName>
        <ecNumber evidence="6">1.-.-.-</ecNumber>
    </submittedName>
</protein>
<dbReference type="GO" id="GO:0016491">
    <property type="term" value="F:oxidoreductase activity"/>
    <property type="evidence" value="ECO:0007669"/>
    <property type="project" value="UniProtKB-KW"/>
</dbReference>
<dbReference type="Proteomes" id="UP000031307">
    <property type="component" value="Unassembled WGS sequence"/>
</dbReference>
<evidence type="ECO:0000313" key="7">
    <source>
        <dbReference type="Proteomes" id="UP000031307"/>
    </source>
</evidence>
<keyword evidence="3" id="KW-0521">NADP</keyword>
<gene>
    <name evidence="6" type="primary">hsdL2</name>
    <name evidence="6" type="ORF">DB43_HG00020</name>
</gene>
<proteinExistence type="inferred from homology"/>
<reference evidence="6 7" key="1">
    <citation type="journal article" date="2014" name="Mol. Biol. Evol.">
        <title>Massive expansion of Ubiquitination-related gene families within the Chlamydiae.</title>
        <authorList>
            <person name="Domman D."/>
            <person name="Collingro A."/>
            <person name="Lagkouvardos I."/>
            <person name="Gehre L."/>
            <person name="Weinmaier T."/>
            <person name="Rattei T."/>
            <person name="Subtil A."/>
            <person name="Horn M."/>
        </authorList>
    </citation>
    <scope>NUCLEOTIDE SEQUENCE [LARGE SCALE GENOMIC DNA]</scope>
    <source>
        <strain evidence="6 7">OEW1</strain>
    </source>
</reference>
<dbReference type="Pfam" id="PF00106">
    <property type="entry name" value="adh_short"/>
    <property type="match status" value="1"/>
</dbReference>
<dbReference type="InterPro" id="IPR036291">
    <property type="entry name" value="NAD(P)-bd_dom_sf"/>
</dbReference>
<dbReference type="EC" id="1.-.-.-" evidence="6"/>
<dbReference type="InterPro" id="IPR002347">
    <property type="entry name" value="SDR_fam"/>
</dbReference>
<sequence>MPILRRGRENYFLYQKTIERTNACTSKVIMFSLKNKIAFITGASRGIGKEIALKLAAAGAKVAIAAKTATPHPKLPGTIFQAAEEIIQAGGEALPLVMDIRDEEQIQSAVQKTIDTFGGIDILINNASAIQLTRTLDTPLKRYDLMHQINVRGTFACSQACLPYLKKASNPHILNLSPPLNMNPKWFKDYLAYTMSKYGMSLCVLGMAAEFAEDGIAVNALWPKTVIATAALMAILKDPQVIESTTKHCRLPSIVADAAYEILLKDSRECTGHFFIDEDILRDKGVTDFSHYAVSPGNPLKEDFFLD</sequence>
<evidence type="ECO:0000313" key="6">
    <source>
        <dbReference type="EMBL" id="KIA76856.1"/>
    </source>
</evidence>
<dbReference type="PATRIC" id="fig|83552.4.peg.2005"/>
<dbReference type="PANTHER" id="PTHR42808">
    <property type="entry name" value="HYDROXYSTEROID DEHYDROGENASE-LIKE PROTEIN 2"/>
    <property type="match status" value="1"/>
</dbReference>
<dbReference type="FunFam" id="3.40.50.720:FF:000301">
    <property type="entry name" value="Hydroxysteroid dehydrogenase like 2"/>
    <property type="match status" value="1"/>
</dbReference>
<dbReference type="InterPro" id="IPR051935">
    <property type="entry name" value="HSDL2"/>
</dbReference>
<dbReference type="EMBL" id="JSAM01000102">
    <property type="protein sequence ID" value="KIA76856.1"/>
    <property type="molecule type" value="Genomic_DNA"/>
</dbReference>
<comment type="caution">
    <text evidence="6">The sequence shown here is derived from an EMBL/GenBank/DDBJ whole genome shotgun (WGS) entry which is preliminary data.</text>
</comment>
<evidence type="ECO:0000256" key="2">
    <source>
        <dbReference type="ARBA" id="ARBA00006484"/>
    </source>
</evidence>
<accession>A0A0C1BZJ2</accession>
<evidence type="ECO:0000256" key="1">
    <source>
        <dbReference type="ARBA" id="ARBA00004275"/>
    </source>
</evidence>
<name>A0A0C1BZJ2_9BACT</name>
<organism evidence="6 7">
    <name type="scientific">Parachlamydia acanthamoebae</name>
    <dbReference type="NCBI Taxonomy" id="83552"/>
    <lineage>
        <taxon>Bacteria</taxon>
        <taxon>Pseudomonadati</taxon>
        <taxon>Chlamydiota</taxon>
        <taxon>Chlamydiia</taxon>
        <taxon>Parachlamydiales</taxon>
        <taxon>Parachlamydiaceae</taxon>
        <taxon>Parachlamydia</taxon>
    </lineage>
</organism>
<evidence type="ECO:0000256" key="5">
    <source>
        <dbReference type="ARBA" id="ARBA00023140"/>
    </source>
</evidence>
<dbReference type="Gene3D" id="3.40.50.720">
    <property type="entry name" value="NAD(P)-binding Rossmann-like Domain"/>
    <property type="match status" value="1"/>
</dbReference>
<keyword evidence="4 6" id="KW-0560">Oxidoreductase</keyword>
<evidence type="ECO:0000256" key="3">
    <source>
        <dbReference type="ARBA" id="ARBA00022857"/>
    </source>
</evidence>